<feature type="domain" description="Helix-turn-helix" evidence="1">
    <location>
        <begin position="8"/>
        <end position="57"/>
    </location>
</feature>
<gene>
    <name evidence="2" type="ORF">J2S08_003963</name>
</gene>
<proteinExistence type="predicted"/>
<evidence type="ECO:0000259" key="1">
    <source>
        <dbReference type="Pfam" id="PF12728"/>
    </source>
</evidence>
<keyword evidence="3" id="KW-1185">Reference proteome</keyword>
<dbReference type="SUPFAM" id="SSF46955">
    <property type="entry name" value="Putative DNA-binding domain"/>
    <property type="match status" value="1"/>
</dbReference>
<protein>
    <submittedName>
        <fullName evidence="2">DNA-binding transcriptional MerR regulator</fullName>
    </submittedName>
</protein>
<sequence length="328" mass="38117">MNHSEAFISTKEAMNLLSCTVQTIYHYVKAGKLHPINKEDWQIDGTYYFKKIDIEKLKKIREKPGFTTREAAKCLQLSVSTVLKDIKNGYLPARKEIYQGKQQYFIKQKDLDLFRKSTYYQKKTRKKAFFSKENNRYLFEPFEHKETGEFGRVIELNEKNGTFLTEGGTILPITKIEKYNYRSIYPYQPKKYVTSKGYATFVLKAPSLEDAINVRSDVFSVLDLLYTFAGVENMQLEKSGGEIKVRVKKFFIPKLNLSEKETEMIRESIVSGEIKESNDRIVIQPPVESLSIYIETSLKEKAIERAEQANLSLESFVIQLLEQALQKK</sequence>
<dbReference type="RefSeq" id="WP_307232587.1">
    <property type="nucleotide sequence ID" value="NZ_JAUSTT010000032.1"/>
</dbReference>
<keyword evidence="2" id="KW-0238">DNA-binding</keyword>
<dbReference type="InterPro" id="IPR010985">
    <property type="entry name" value="Ribbon_hlx_hlx"/>
</dbReference>
<dbReference type="EMBL" id="JAUSTT010000032">
    <property type="protein sequence ID" value="MDQ0178069.1"/>
    <property type="molecule type" value="Genomic_DNA"/>
</dbReference>
<dbReference type="InterPro" id="IPR041657">
    <property type="entry name" value="HTH_17"/>
</dbReference>
<comment type="caution">
    <text evidence="2">The sequence shown here is derived from an EMBL/GenBank/DDBJ whole genome shotgun (WGS) entry which is preliminary data.</text>
</comment>
<dbReference type="SUPFAM" id="SSF47598">
    <property type="entry name" value="Ribbon-helix-helix"/>
    <property type="match status" value="1"/>
</dbReference>
<dbReference type="Proteomes" id="UP001223586">
    <property type="component" value="Unassembled WGS sequence"/>
</dbReference>
<evidence type="ECO:0000313" key="3">
    <source>
        <dbReference type="Proteomes" id="UP001223586"/>
    </source>
</evidence>
<dbReference type="Pfam" id="PF12728">
    <property type="entry name" value="HTH_17"/>
    <property type="match status" value="2"/>
</dbReference>
<dbReference type="Gene3D" id="1.10.1660.10">
    <property type="match status" value="1"/>
</dbReference>
<dbReference type="InterPro" id="IPR009061">
    <property type="entry name" value="DNA-bd_dom_put_sf"/>
</dbReference>
<evidence type="ECO:0000313" key="2">
    <source>
        <dbReference type="EMBL" id="MDQ0178069.1"/>
    </source>
</evidence>
<organism evidence="2 3">
    <name type="scientific">Bacillus chungangensis</name>
    <dbReference type="NCBI Taxonomy" id="587633"/>
    <lineage>
        <taxon>Bacteria</taxon>
        <taxon>Bacillati</taxon>
        <taxon>Bacillota</taxon>
        <taxon>Bacilli</taxon>
        <taxon>Bacillales</taxon>
        <taxon>Bacillaceae</taxon>
        <taxon>Bacillus</taxon>
    </lineage>
</organism>
<name>A0ABT9WY61_9BACI</name>
<reference evidence="2 3" key="1">
    <citation type="submission" date="2023-07" db="EMBL/GenBank/DDBJ databases">
        <title>Genomic Encyclopedia of Type Strains, Phase IV (KMG-IV): sequencing the most valuable type-strain genomes for metagenomic binning, comparative biology and taxonomic classification.</title>
        <authorList>
            <person name="Goeker M."/>
        </authorList>
    </citation>
    <scope>NUCLEOTIDE SEQUENCE [LARGE SCALE GENOMIC DNA]</scope>
    <source>
        <strain evidence="2 3">DSM 23837</strain>
    </source>
</reference>
<feature type="domain" description="Helix-turn-helix" evidence="1">
    <location>
        <begin position="66"/>
        <end position="115"/>
    </location>
</feature>
<accession>A0ABT9WY61</accession>
<dbReference type="GO" id="GO:0003677">
    <property type="term" value="F:DNA binding"/>
    <property type="evidence" value="ECO:0007669"/>
    <property type="project" value="UniProtKB-KW"/>
</dbReference>